<accession>A0ABP8V631</accession>
<dbReference type="Proteomes" id="UP001500604">
    <property type="component" value="Unassembled WGS sequence"/>
</dbReference>
<name>A0ABP8V631_9GAMM</name>
<feature type="signal peptide" evidence="1">
    <location>
        <begin position="1"/>
        <end position="23"/>
    </location>
</feature>
<feature type="chain" id="PRO_5046887068" evidence="1">
    <location>
        <begin position="24"/>
        <end position="77"/>
    </location>
</feature>
<sequence>MSFQRVSSITALVFATTILSVSADVGRVNINTADAGIMDRTLAFASAGTVKAITVVFREQDGHFISRLYDLTGASAL</sequence>
<keyword evidence="3" id="KW-1185">Reference proteome</keyword>
<organism evidence="2 3">
    <name type="scientific">Kistimonas scapharcae</name>
    <dbReference type="NCBI Taxonomy" id="1036133"/>
    <lineage>
        <taxon>Bacteria</taxon>
        <taxon>Pseudomonadati</taxon>
        <taxon>Pseudomonadota</taxon>
        <taxon>Gammaproteobacteria</taxon>
        <taxon>Oceanospirillales</taxon>
        <taxon>Endozoicomonadaceae</taxon>
        <taxon>Kistimonas</taxon>
    </lineage>
</organism>
<evidence type="ECO:0000256" key="1">
    <source>
        <dbReference type="SAM" id="SignalP"/>
    </source>
</evidence>
<evidence type="ECO:0000313" key="3">
    <source>
        <dbReference type="Proteomes" id="UP001500604"/>
    </source>
</evidence>
<dbReference type="EMBL" id="BAABFL010000449">
    <property type="protein sequence ID" value="GAA4651356.1"/>
    <property type="molecule type" value="Genomic_DNA"/>
</dbReference>
<reference evidence="3" key="1">
    <citation type="journal article" date="2019" name="Int. J. Syst. Evol. Microbiol.">
        <title>The Global Catalogue of Microorganisms (GCM) 10K type strain sequencing project: providing services to taxonomists for standard genome sequencing and annotation.</title>
        <authorList>
            <consortium name="The Broad Institute Genomics Platform"/>
            <consortium name="The Broad Institute Genome Sequencing Center for Infectious Disease"/>
            <person name="Wu L."/>
            <person name="Ma J."/>
        </authorList>
    </citation>
    <scope>NUCLEOTIDE SEQUENCE [LARGE SCALE GENOMIC DNA]</scope>
    <source>
        <strain evidence="3">JCM 17805</strain>
    </source>
</reference>
<protein>
    <submittedName>
        <fullName evidence="2">Uncharacterized protein</fullName>
    </submittedName>
</protein>
<comment type="caution">
    <text evidence="2">The sequence shown here is derived from an EMBL/GenBank/DDBJ whole genome shotgun (WGS) entry which is preliminary data.</text>
</comment>
<evidence type="ECO:0000313" key="2">
    <source>
        <dbReference type="EMBL" id="GAA4651356.1"/>
    </source>
</evidence>
<keyword evidence="1" id="KW-0732">Signal</keyword>
<gene>
    <name evidence="2" type="ORF">GCM10023116_36400</name>
</gene>
<proteinExistence type="predicted"/>
<dbReference type="RefSeq" id="WP_345197717.1">
    <property type="nucleotide sequence ID" value="NZ_BAABFL010000449.1"/>
</dbReference>